<dbReference type="PANTHER" id="PTHR36154">
    <property type="entry name" value="DNA-BINDING TRANSCRIPTIONAL ACTIVATOR ALPA"/>
    <property type="match status" value="1"/>
</dbReference>
<organism evidence="1 2">
    <name type="scientific">Kineobactrum sediminis</name>
    <dbReference type="NCBI Taxonomy" id="1905677"/>
    <lineage>
        <taxon>Bacteria</taxon>
        <taxon>Pseudomonadati</taxon>
        <taxon>Pseudomonadota</taxon>
        <taxon>Gammaproteobacteria</taxon>
        <taxon>Cellvibrionales</taxon>
        <taxon>Halieaceae</taxon>
        <taxon>Kineobactrum</taxon>
    </lineage>
</organism>
<evidence type="ECO:0008006" key="3">
    <source>
        <dbReference type="Google" id="ProtNLM"/>
    </source>
</evidence>
<dbReference type="InterPro" id="IPR052931">
    <property type="entry name" value="Prophage_regulatory_activator"/>
</dbReference>
<dbReference type="Pfam" id="PF05930">
    <property type="entry name" value="Phage_AlpA"/>
    <property type="match status" value="1"/>
</dbReference>
<protein>
    <recommendedName>
        <fullName evidence="3">AlpA family transcriptional regulator</fullName>
    </recommendedName>
</protein>
<reference evidence="2" key="1">
    <citation type="submission" date="2017-11" db="EMBL/GenBank/DDBJ databases">
        <title>The draft genome sequence of Chromatocurvus sp. F02.</title>
        <authorList>
            <person name="Du Z.-J."/>
            <person name="Chang Y.-Q."/>
        </authorList>
    </citation>
    <scope>NUCLEOTIDE SEQUENCE [LARGE SCALE GENOMIC DNA]</scope>
    <source>
        <strain evidence="2">F02</strain>
    </source>
</reference>
<gene>
    <name evidence="1" type="ORF">CWI75_12285</name>
</gene>
<keyword evidence="2" id="KW-1185">Reference proteome</keyword>
<dbReference type="RefSeq" id="WP_101521773.1">
    <property type="nucleotide sequence ID" value="NZ_PKLZ01000008.1"/>
</dbReference>
<dbReference type="OrthoDB" id="5298532at2"/>
<evidence type="ECO:0000313" key="2">
    <source>
        <dbReference type="Proteomes" id="UP000234845"/>
    </source>
</evidence>
<accession>A0A2N5Y2A2</accession>
<dbReference type="Proteomes" id="UP000234845">
    <property type="component" value="Unassembled WGS sequence"/>
</dbReference>
<comment type="caution">
    <text evidence="1">The sequence shown here is derived from an EMBL/GenBank/DDBJ whole genome shotgun (WGS) entry which is preliminary data.</text>
</comment>
<name>A0A2N5Y2A2_9GAMM</name>
<dbReference type="InterPro" id="IPR010260">
    <property type="entry name" value="AlpA"/>
</dbReference>
<dbReference type="PANTHER" id="PTHR36154:SF1">
    <property type="entry name" value="DNA-BINDING TRANSCRIPTIONAL ACTIVATOR ALPA"/>
    <property type="match status" value="1"/>
</dbReference>
<dbReference type="EMBL" id="PKLZ01000008">
    <property type="protein sequence ID" value="PLW82521.1"/>
    <property type="molecule type" value="Genomic_DNA"/>
</dbReference>
<dbReference type="Gene3D" id="1.10.238.160">
    <property type="match status" value="1"/>
</dbReference>
<dbReference type="AlphaFoldDB" id="A0A2N5Y2A2"/>
<evidence type="ECO:0000313" key="1">
    <source>
        <dbReference type="EMBL" id="PLW82521.1"/>
    </source>
</evidence>
<sequence>MHSHQQDRLLRWPEVQSMTGISRTTAWRLEKRCQFPRSLQISTRTVAWRATDIQAFIASRQPAGGNK</sequence>
<proteinExistence type="predicted"/>